<dbReference type="AlphaFoldDB" id="A0AAD7RA77"/>
<name>A0AAD7RA77_9TELE</name>
<dbReference type="Pfam" id="PF15685">
    <property type="entry name" value="GGN"/>
    <property type="match status" value="1"/>
</dbReference>
<dbReference type="GO" id="GO:0007276">
    <property type="term" value="P:gamete generation"/>
    <property type="evidence" value="ECO:0007669"/>
    <property type="project" value="InterPro"/>
</dbReference>
<dbReference type="Proteomes" id="UP001221898">
    <property type="component" value="Unassembled WGS sequence"/>
</dbReference>
<gene>
    <name evidence="2" type="ORF">AAFF_G00277170</name>
</gene>
<dbReference type="PANTHER" id="PTHR47742">
    <property type="entry name" value="GAMETOGENETIN"/>
    <property type="match status" value="1"/>
</dbReference>
<feature type="region of interest" description="Disordered" evidence="1">
    <location>
        <begin position="1"/>
        <end position="48"/>
    </location>
</feature>
<keyword evidence="3" id="KW-1185">Reference proteome</keyword>
<dbReference type="GO" id="GO:0031625">
    <property type="term" value="F:ubiquitin protein ligase binding"/>
    <property type="evidence" value="ECO:0007669"/>
    <property type="project" value="TreeGrafter"/>
</dbReference>
<dbReference type="PANTHER" id="PTHR47742:SF1">
    <property type="entry name" value="GAMETOGENETIN"/>
    <property type="match status" value="1"/>
</dbReference>
<evidence type="ECO:0000313" key="3">
    <source>
        <dbReference type="Proteomes" id="UP001221898"/>
    </source>
</evidence>
<protein>
    <submittedName>
        <fullName evidence="2">Uncharacterized protein</fullName>
    </submittedName>
</protein>
<organism evidence="2 3">
    <name type="scientific">Aldrovandia affinis</name>
    <dbReference type="NCBI Taxonomy" id="143900"/>
    <lineage>
        <taxon>Eukaryota</taxon>
        <taxon>Metazoa</taxon>
        <taxon>Chordata</taxon>
        <taxon>Craniata</taxon>
        <taxon>Vertebrata</taxon>
        <taxon>Euteleostomi</taxon>
        <taxon>Actinopterygii</taxon>
        <taxon>Neopterygii</taxon>
        <taxon>Teleostei</taxon>
        <taxon>Notacanthiformes</taxon>
        <taxon>Halosauridae</taxon>
        <taxon>Aldrovandia</taxon>
    </lineage>
</organism>
<accession>A0AAD7RA77</accession>
<dbReference type="EMBL" id="JAINUG010000387">
    <property type="protein sequence ID" value="KAJ8372774.1"/>
    <property type="molecule type" value="Genomic_DNA"/>
</dbReference>
<proteinExistence type="predicted"/>
<evidence type="ECO:0000313" key="2">
    <source>
        <dbReference type="EMBL" id="KAJ8372774.1"/>
    </source>
</evidence>
<dbReference type="InterPro" id="IPR031400">
    <property type="entry name" value="GGN"/>
</dbReference>
<dbReference type="GO" id="GO:0006302">
    <property type="term" value="P:double-strand break repair"/>
    <property type="evidence" value="ECO:0007669"/>
    <property type="project" value="InterPro"/>
</dbReference>
<evidence type="ECO:0000256" key="1">
    <source>
        <dbReference type="SAM" id="MobiDB-lite"/>
    </source>
</evidence>
<sequence>MPLEVIKLKSPGAGKKPEKREQKEKRKEGITALAAAPPSPECPHQPGDWPPFSAERSCSRKARCRHHRDTALPRNVTQWLNAKPNYLCEPPWVTTATLAASVALKLKEDGSYLQQ</sequence>
<feature type="compositionally biased region" description="Basic and acidic residues" evidence="1">
    <location>
        <begin position="15"/>
        <end position="29"/>
    </location>
</feature>
<comment type="caution">
    <text evidence="2">The sequence shown here is derived from an EMBL/GenBank/DDBJ whole genome shotgun (WGS) entry which is preliminary data.</text>
</comment>
<reference evidence="2" key="1">
    <citation type="journal article" date="2023" name="Science">
        <title>Genome structures resolve the early diversification of teleost fishes.</title>
        <authorList>
            <person name="Parey E."/>
            <person name="Louis A."/>
            <person name="Montfort J."/>
            <person name="Bouchez O."/>
            <person name="Roques C."/>
            <person name="Iampietro C."/>
            <person name="Lluch J."/>
            <person name="Castinel A."/>
            <person name="Donnadieu C."/>
            <person name="Desvignes T."/>
            <person name="Floi Bucao C."/>
            <person name="Jouanno E."/>
            <person name="Wen M."/>
            <person name="Mejri S."/>
            <person name="Dirks R."/>
            <person name="Jansen H."/>
            <person name="Henkel C."/>
            <person name="Chen W.J."/>
            <person name="Zahm M."/>
            <person name="Cabau C."/>
            <person name="Klopp C."/>
            <person name="Thompson A.W."/>
            <person name="Robinson-Rechavi M."/>
            <person name="Braasch I."/>
            <person name="Lecointre G."/>
            <person name="Bobe J."/>
            <person name="Postlethwait J.H."/>
            <person name="Berthelot C."/>
            <person name="Roest Crollius H."/>
            <person name="Guiguen Y."/>
        </authorList>
    </citation>
    <scope>NUCLEOTIDE SEQUENCE</scope>
    <source>
        <strain evidence="2">NC1722</strain>
    </source>
</reference>